<proteinExistence type="predicted"/>
<name>A0A552KRN2_9CHRO</name>
<dbReference type="InterPro" id="IPR021027">
    <property type="entry name" value="Transposase_put_HTH"/>
</dbReference>
<dbReference type="Proteomes" id="UP000315868">
    <property type="component" value="Unassembled WGS sequence"/>
</dbReference>
<evidence type="ECO:0000259" key="1">
    <source>
        <dbReference type="Pfam" id="PF12323"/>
    </source>
</evidence>
<organism evidence="2 3">
    <name type="scientific">Microcystis flos-aquae Mf_QC_C_20070823_S10D</name>
    <dbReference type="NCBI Taxonomy" id="2486236"/>
    <lineage>
        <taxon>Bacteria</taxon>
        <taxon>Bacillati</taxon>
        <taxon>Cyanobacteriota</taxon>
        <taxon>Cyanophyceae</taxon>
        <taxon>Oscillatoriophycideae</taxon>
        <taxon>Chroococcales</taxon>
        <taxon>Microcystaceae</taxon>
        <taxon>Microcystis</taxon>
    </lineage>
</organism>
<feature type="domain" description="Transposase putative helix-turn-helix" evidence="1">
    <location>
        <begin position="1"/>
        <end position="45"/>
    </location>
</feature>
<accession>A0A552KRN2</accession>
<dbReference type="NCBIfam" id="NF040570">
    <property type="entry name" value="guided_TnpB"/>
    <property type="match status" value="1"/>
</dbReference>
<reference evidence="2 3" key="1">
    <citation type="submission" date="2019-01" db="EMBL/GenBank/DDBJ databases">
        <title>Coherence of Microcystis species and biogeography revealed through population genomics.</title>
        <authorList>
            <person name="Perez-Carrascal O.M."/>
            <person name="Terrat Y."/>
            <person name="Giani A."/>
            <person name="Fortin N."/>
            <person name="Tromas N."/>
            <person name="Shapiro B.J."/>
        </authorList>
    </citation>
    <scope>NUCLEOTIDE SEQUENCE [LARGE SCALE GENOMIC DNA]</scope>
    <source>
        <strain evidence="2">Mf_QC_C_20070823_S10D</strain>
    </source>
</reference>
<evidence type="ECO:0000313" key="3">
    <source>
        <dbReference type="Proteomes" id="UP000315868"/>
    </source>
</evidence>
<protein>
    <submittedName>
        <fullName evidence="2">Transposase</fullName>
    </submittedName>
</protein>
<comment type="caution">
    <text evidence="2">The sequence shown here is derived from an EMBL/GenBank/DDBJ whole genome shotgun (WGS) entry which is preliminary data.</text>
</comment>
<dbReference type="EMBL" id="SFAM01000119">
    <property type="protein sequence ID" value="TRV10630.1"/>
    <property type="molecule type" value="Genomic_DNA"/>
</dbReference>
<gene>
    <name evidence="2" type="ORF">EWV45_13325</name>
</gene>
<evidence type="ECO:0000313" key="2">
    <source>
        <dbReference type="EMBL" id="TRV10630.1"/>
    </source>
</evidence>
<feature type="non-terminal residue" evidence="2">
    <location>
        <position position="156"/>
    </location>
</feature>
<dbReference type="AlphaFoldDB" id="A0A552KRN2"/>
<sequence length="156" mass="18459">MEKAYSYRFYPTPEQESLLRRTLGCVRLVYNKALHLRTQAWYEKQERVGYTETSSMLTEWKKQEELNFLNEVSCVPLQQGLRHLQTAFTNFFAGRTKYPNFKKKHQGASAEFTKSAFKFKDRQIYLAKCTEPLPIRWSRQIPKSCEPSTVTVRLHP</sequence>
<dbReference type="Pfam" id="PF12323">
    <property type="entry name" value="HTH_OrfB_IS605"/>
    <property type="match status" value="1"/>
</dbReference>